<protein>
    <recommendedName>
        <fullName evidence="1">chorismate mutase</fullName>
        <ecNumber evidence="1">5.4.99.5</ecNumber>
    </recommendedName>
</protein>
<evidence type="ECO:0000313" key="4">
    <source>
        <dbReference type="EMBL" id="MET4576874.1"/>
    </source>
</evidence>
<dbReference type="SMART" id="SM00830">
    <property type="entry name" value="CM_2"/>
    <property type="match status" value="1"/>
</dbReference>
<dbReference type="PANTHER" id="PTHR38041">
    <property type="entry name" value="CHORISMATE MUTASE"/>
    <property type="match status" value="1"/>
</dbReference>
<keyword evidence="4" id="KW-0670">Pyruvate</keyword>
<dbReference type="InterPro" id="IPR002701">
    <property type="entry name" value="CM_II_prokaryot"/>
</dbReference>
<dbReference type="RefSeq" id="WP_354442943.1">
    <property type="nucleotide sequence ID" value="NZ_JBEPSH010000004.1"/>
</dbReference>
<evidence type="ECO:0000256" key="2">
    <source>
        <dbReference type="ARBA" id="ARBA00023235"/>
    </source>
</evidence>
<feature type="domain" description="Chorismate mutase" evidence="3">
    <location>
        <begin position="9"/>
        <end position="99"/>
    </location>
</feature>
<dbReference type="EMBL" id="JBEPSH010000004">
    <property type="protein sequence ID" value="MET4576874.1"/>
    <property type="molecule type" value="Genomic_DNA"/>
</dbReference>
<dbReference type="PANTHER" id="PTHR38041:SF1">
    <property type="entry name" value="CHORISMATE MUTASE"/>
    <property type="match status" value="1"/>
</dbReference>
<dbReference type="PROSITE" id="PS51168">
    <property type="entry name" value="CHORISMATE_MUT_2"/>
    <property type="match status" value="1"/>
</dbReference>
<evidence type="ECO:0000256" key="1">
    <source>
        <dbReference type="ARBA" id="ARBA00012404"/>
    </source>
</evidence>
<sequence length="119" mass="13195">MTTRAIDRTKTCASMTEVRAHVDAMDDILVPLLVERGGYMTQAAINKPRAALVRDEARIEAIVKRVRARAEAEGGQPDVIEAIYRGMMEAYIAYEHREFARLCAEGRKNESAQALSVAS</sequence>
<dbReference type="SUPFAM" id="SSF48600">
    <property type="entry name" value="Chorismate mutase II"/>
    <property type="match status" value="1"/>
</dbReference>
<name>A0ABV2Q769_9BURK</name>
<dbReference type="GO" id="GO:0043904">
    <property type="term" value="F:isochorismate pyruvate lyase activity"/>
    <property type="evidence" value="ECO:0007669"/>
    <property type="project" value="UniProtKB-EC"/>
</dbReference>
<dbReference type="Proteomes" id="UP001549320">
    <property type="component" value="Unassembled WGS sequence"/>
</dbReference>
<dbReference type="InterPro" id="IPR051331">
    <property type="entry name" value="Chorismate_mutase-related"/>
</dbReference>
<keyword evidence="4" id="KW-0456">Lyase</keyword>
<accession>A0ABV2Q769</accession>
<organism evidence="4 5">
    <name type="scientific">Ottowia thiooxydans</name>
    <dbReference type="NCBI Taxonomy" id="219182"/>
    <lineage>
        <taxon>Bacteria</taxon>
        <taxon>Pseudomonadati</taxon>
        <taxon>Pseudomonadota</taxon>
        <taxon>Betaproteobacteria</taxon>
        <taxon>Burkholderiales</taxon>
        <taxon>Comamonadaceae</taxon>
        <taxon>Ottowia</taxon>
    </lineage>
</organism>
<reference evidence="4 5" key="1">
    <citation type="submission" date="2024-06" db="EMBL/GenBank/DDBJ databases">
        <title>Sorghum-associated microbial communities from plants grown in Nebraska, USA.</title>
        <authorList>
            <person name="Schachtman D."/>
        </authorList>
    </citation>
    <scope>NUCLEOTIDE SEQUENCE [LARGE SCALE GENOMIC DNA]</scope>
    <source>
        <strain evidence="4 5">2709</strain>
    </source>
</reference>
<proteinExistence type="predicted"/>
<keyword evidence="2" id="KW-0413">Isomerase</keyword>
<comment type="caution">
    <text evidence="4">The sequence shown here is derived from an EMBL/GenBank/DDBJ whole genome shotgun (WGS) entry which is preliminary data.</text>
</comment>
<keyword evidence="5" id="KW-1185">Reference proteome</keyword>
<dbReference type="InterPro" id="IPR036979">
    <property type="entry name" value="CM_dom_sf"/>
</dbReference>
<evidence type="ECO:0000259" key="3">
    <source>
        <dbReference type="PROSITE" id="PS51168"/>
    </source>
</evidence>
<evidence type="ECO:0000313" key="5">
    <source>
        <dbReference type="Proteomes" id="UP001549320"/>
    </source>
</evidence>
<dbReference type="EC" id="5.4.99.5" evidence="1"/>
<dbReference type="Gene3D" id="1.20.59.10">
    <property type="entry name" value="Chorismate mutase"/>
    <property type="match status" value="1"/>
</dbReference>
<dbReference type="InterPro" id="IPR036263">
    <property type="entry name" value="Chorismate_II_sf"/>
</dbReference>
<dbReference type="Pfam" id="PF01817">
    <property type="entry name" value="CM_2"/>
    <property type="match status" value="1"/>
</dbReference>
<gene>
    <name evidence="4" type="ORF">ABIE13_001985</name>
</gene>